<dbReference type="PROSITE" id="PS01028">
    <property type="entry name" value="DEHYDROQUINASE_I"/>
    <property type="match status" value="1"/>
</dbReference>
<dbReference type="FunFam" id="3.20.20.70:FF:000047">
    <property type="entry name" value="3-dehydroquinate dehydratase"/>
    <property type="match status" value="1"/>
</dbReference>
<dbReference type="InterPro" id="IPR018508">
    <property type="entry name" value="3-dehydroquinate_DH_AS"/>
</dbReference>
<keyword evidence="3 5" id="KW-0456">Lyase</keyword>
<dbReference type="AlphaFoldDB" id="A0AAE4I4T0"/>
<organism evidence="6 7">
    <name type="scientific">Enterococcus pseudoavium</name>
    <dbReference type="NCBI Taxonomy" id="44007"/>
    <lineage>
        <taxon>Bacteria</taxon>
        <taxon>Bacillati</taxon>
        <taxon>Bacillota</taxon>
        <taxon>Bacilli</taxon>
        <taxon>Lactobacillales</taxon>
        <taxon>Enterococcaceae</taxon>
        <taxon>Enterococcus</taxon>
    </lineage>
</organism>
<dbReference type="GO" id="GO:0003855">
    <property type="term" value="F:3-dehydroquinate dehydratase activity"/>
    <property type="evidence" value="ECO:0007669"/>
    <property type="project" value="UniProtKB-UniRule"/>
</dbReference>
<keyword evidence="4 5" id="KW-0704">Schiff base</keyword>
<dbReference type="RefSeq" id="WP_311797478.1">
    <property type="nucleotide sequence ID" value="NZ_JARQAI010000025.1"/>
</dbReference>
<dbReference type="InterPro" id="IPR050146">
    <property type="entry name" value="Type-I_3-dehydroquinase"/>
</dbReference>
<dbReference type="GO" id="GO:0046279">
    <property type="term" value="P:3,4-dihydroxybenzoate biosynthetic process"/>
    <property type="evidence" value="ECO:0007669"/>
    <property type="project" value="TreeGrafter"/>
</dbReference>
<dbReference type="InterPro" id="IPR001381">
    <property type="entry name" value="DHquinase_I"/>
</dbReference>
<name>A0AAE4I4T0_9ENTE</name>
<dbReference type="Gene3D" id="3.20.20.70">
    <property type="entry name" value="Aldolase class I"/>
    <property type="match status" value="1"/>
</dbReference>
<dbReference type="PANTHER" id="PTHR43699">
    <property type="entry name" value="3-DEHYDROQUINATE DEHYDRATASE"/>
    <property type="match status" value="1"/>
</dbReference>
<dbReference type="GO" id="GO:0008652">
    <property type="term" value="P:amino acid biosynthetic process"/>
    <property type="evidence" value="ECO:0007669"/>
    <property type="project" value="UniProtKB-KW"/>
</dbReference>
<accession>A0AAE4I4T0</accession>
<evidence type="ECO:0000256" key="1">
    <source>
        <dbReference type="ARBA" id="ARBA00001864"/>
    </source>
</evidence>
<dbReference type="NCBIfam" id="TIGR01093">
    <property type="entry name" value="aroD"/>
    <property type="match status" value="1"/>
</dbReference>
<dbReference type="PANTHER" id="PTHR43699:SF1">
    <property type="entry name" value="3-DEHYDROQUINATE DEHYDRATASE"/>
    <property type="match status" value="1"/>
</dbReference>
<comment type="subunit">
    <text evidence="5">Homodimer.</text>
</comment>
<comment type="catalytic activity">
    <reaction evidence="1 5">
        <text>3-dehydroquinate = 3-dehydroshikimate + H2O</text>
        <dbReference type="Rhea" id="RHEA:21096"/>
        <dbReference type="ChEBI" id="CHEBI:15377"/>
        <dbReference type="ChEBI" id="CHEBI:16630"/>
        <dbReference type="ChEBI" id="CHEBI:32364"/>
        <dbReference type="EC" id="4.2.1.10"/>
    </reaction>
</comment>
<dbReference type="Proteomes" id="UP001180842">
    <property type="component" value="Unassembled WGS sequence"/>
</dbReference>
<evidence type="ECO:0000256" key="5">
    <source>
        <dbReference type="HAMAP-Rule" id="MF_00214"/>
    </source>
</evidence>
<evidence type="ECO:0000256" key="2">
    <source>
        <dbReference type="ARBA" id="ARBA00023141"/>
    </source>
</evidence>
<gene>
    <name evidence="5 6" type="primary">aroD</name>
    <name evidence="6" type="ORF">P7H00_12780</name>
</gene>
<dbReference type="GO" id="GO:0009423">
    <property type="term" value="P:chorismate biosynthetic process"/>
    <property type="evidence" value="ECO:0007669"/>
    <property type="project" value="UniProtKB-UniRule"/>
</dbReference>
<dbReference type="HAMAP" id="MF_00214">
    <property type="entry name" value="AroD"/>
    <property type="match status" value="1"/>
</dbReference>
<evidence type="ECO:0000313" key="6">
    <source>
        <dbReference type="EMBL" id="MDT2737985.1"/>
    </source>
</evidence>
<feature type="binding site" evidence="5">
    <location>
        <position position="231"/>
    </location>
    <ligand>
        <name>3-dehydroquinate</name>
        <dbReference type="ChEBI" id="CHEBI:32364"/>
    </ligand>
</feature>
<evidence type="ECO:0000313" key="7">
    <source>
        <dbReference type="Proteomes" id="UP001180842"/>
    </source>
</evidence>
<dbReference type="GO" id="GO:0009073">
    <property type="term" value="P:aromatic amino acid family biosynthetic process"/>
    <property type="evidence" value="ECO:0007669"/>
    <property type="project" value="UniProtKB-KW"/>
</dbReference>
<dbReference type="SUPFAM" id="SSF51569">
    <property type="entry name" value="Aldolase"/>
    <property type="match status" value="1"/>
</dbReference>
<dbReference type="CDD" id="cd00502">
    <property type="entry name" value="DHQase_I"/>
    <property type="match status" value="1"/>
</dbReference>
<protein>
    <recommendedName>
        <fullName evidence="5">3-dehydroquinate dehydratase</fullName>
        <shortName evidence="5">3-dehydroquinase</shortName>
        <ecNumber evidence="5">4.2.1.10</ecNumber>
    </recommendedName>
    <alternativeName>
        <fullName evidence="5">Type I DHQase</fullName>
    </alternativeName>
    <alternativeName>
        <fullName evidence="5">Type I dehydroquinase</fullName>
        <shortName evidence="5">DHQ1</shortName>
    </alternativeName>
</protein>
<comment type="function">
    <text evidence="5">Involved in the third step of the chorismate pathway, which leads to the biosynthesis of aromatic amino acids. Catalyzes the cis-dehydration of 3-dehydroquinate (DHQ) and introduces the first double bond of the aromatic ring to yield 3-dehydroshikimate.</text>
</comment>
<feature type="binding site" evidence="5">
    <location>
        <begin position="46"/>
        <end position="48"/>
    </location>
    <ligand>
        <name>3-dehydroquinate</name>
        <dbReference type="ChEBI" id="CHEBI:32364"/>
    </ligand>
</feature>
<evidence type="ECO:0000256" key="3">
    <source>
        <dbReference type="ARBA" id="ARBA00023239"/>
    </source>
</evidence>
<keyword evidence="2 5" id="KW-0057">Aromatic amino acid biosynthesis</keyword>
<feature type="binding site" evidence="5">
    <location>
        <position position="235"/>
    </location>
    <ligand>
        <name>3-dehydroquinate</name>
        <dbReference type="ChEBI" id="CHEBI:32364"/>
    </ligand>
</feature>
<evidence type="ECO:0000256" key="4">
    <source>
        <dbReference type="ARBA" id="ARBA00023270"/>
    </source>
</evidence>
<feature type="active site" description="Proton donor/acceptor" evidence="5">
    <location>
        <position position="142"/>
    </location>
</feature>
<comment type="pathway">
    <text evidence="5">Metabolic intermediate biosynthesis; chorismate biosynthesis; chorismate from D-erythrose 4-phosphate and phosphoenolpyruvate: step 3/7.</text>
</comment>
<dbReference type="InterPro" id="IPR013785">
    <property type="entry name" value="Aldolase_TIM"/>
</dbReference>
<dbReference type="EC" id="4.2.1.10" evidence="5"/>
<feature type="active site" description="Schiff-base intermediate with substrate" evidence="5">
    <location>
        <position position="169"/>
    </location>
</feature>
<dbReference type="Pfam" id="PF01487">
    <property type="entry name" value="DHquinase_I"/>
    <property type="match status" value="1"/>
</dbReference>
<comment type="similarity">
    <text evidence="5">Belongs to the type-I 3-dehydroquinase family.</text>
</comment>
<comment type="caution">
    <text evidence="5">Lacks conserved residue(s) required for the propagation of feature annotation.</text>
</comment>
<dbReference type="EMBL" id="JARQAI010000025">
    <property type="protein sequence ID" value="MDT2737985.1"/>
    <property type="molecule type" value="Genomic_DNA"/>
</dbReference>
<proteinExistence type="inferred from homology"/>
<feature type="binding site" evidence="5">
    <location>
        <position position="212"/>
    </location>
    <ligand>
        <name>3-dehydroquinate</name>
        <dbReference type="ChEBI" id="CHEBI:32364"/>
    </ligand>
</feature>
<reference evidence="6" key="1">
    <citation type="submission" date="2023-03" db="EMBL/GenBank/DDBJ databases">
        <authorList>
            <person name="Shen W."/>
            <person name="Cai J."/>
        </authorList>
    </citation>
    <scope>NUCLEOTIDE SEQUENCE</scope>
    <source>
        <strain evidence="6">P69-2</strain>
    </source>
</reference>
<comment type="caution">
    <text evidence="6">The sequence shown here is derived from an EMBL/GenBank/DDBJ whole genome shotgun (WGS) entry which is preliminary data.</text>
</comment>
<feature type="binding site" evidence="5">
    <location>
        <position position="81"/>
    </location>
    <ligand>
        <name>3-dehydroquinate</name>
        <dbReference type="ChEBI" id="CHEBI:32364"/>
    </ligand>
</feature>
<keyword evidence="5" id="KW-0028">Amino-acid biosynthesis</keyword>
<sequence length="252" mass="27969">MKKVTIDQLVIGEGEPKIIVPLVDSSKKELLAAAQKISQLDCDIVEWRIDFFEDVKNPQSVAEFSHELKNVLNKPLLITFRTHKEGGVLPLSDEHYFKIYHTLIAEGRLDLLDLELFMPEEPVAQTVTAAHQKGIKIVMCNHDFAKTPTKEEIISRLQQMQKKDADICKIAVMPQTAADVLTLLDATREMYENYADRPLITMSMGSLGMISRLAGQAFGSAATFGSAGTASAPGQISVMDLRKMLHTLTLTK</sequence>